<dbReference type="InterPro" id="IPR036086">
    <property type="entry name" value="ParB/Sulfiredoxin_sf"/>
</dbReference>
<sequence length="659" mass="72812">MAIFLKCGIFNHLREATRIVYWRNAIFVGQPIGKHVSLWGHSFPFFFEDIMLTESQPSFQDPTQFQSAAVLESDSSSGKDCPDRSYYKLDGLERIIDANSLTTPIWSLVVGDNPRQYFDPQNMDELKAGIAAQGLLQPILIRVNENNLLEIVAGERRYRACLELFGDDYEMPIRFAVMSKQEAEAAAIMENHHRDNVSPTEEATHAAKVLAEFQGNREATAKFLGWSPATLNNRLALMNLTQAVRTAVNTKQITVSIGELLATLNKERQEKALATILEKKLTAVQVKAFIQSQAKELATCIFDKTECNTCQFNSDLQQGLFAETIKSGVCSNSPCFDKKTDEKLEESKLSLQDEFPLVKFINVGDNHTVIRIVPDGTNGVGQEQAESCKACANYGGAVSKLPDSLGKIFTNQCFDVKCHKEKVDTFKKMSSPNQGASASKPTPASGTTAKSDAKAKDKAVSTETKAVVTSIIETTRVVEYRVDVWRNALRAVLMTSPEKCLSLLFALAATGNIHHLSSSSIKDAIIKLSASDSTEERTKESSFDVSALATKTDALSNENREKLLSGLTRSAVKGVEVHVLKSMLKYANVNLADHWVINADFLNLLTKSEMEVLAKEIGLISYLDSKYAAMKQKKKPELITDLLGCGFDFKAIVPKVMRF</sequence>
<dbReference type="GO" id="GO:0005694">
    <property type="term" value="C:chromosome"/>
    <property type="evidence" value="ECO:0007669"/>
    <property type="project" value="TreeGrafter"/>
</dbReference>
<dbReference type="InterPro" id="IPR041468">
    <property type="entry name" value="HTH_ParB/Spo0J"/>
</dbReference>
<comment type="caution">
    <text evidence="5">The sequence shown here is derived from an EMBL/GenBank/DDBJ whole genome shotgun (WGS) entry which is preliminary data.</text>
</comment>
<dbReference type="EMBL" id="JABXYJ010000014">
    <property type="protein sequence ID" value="NVO79416.1"/>
    <property type="molecule type" value="Genomic_DNA"/>
</dbReference>
<dbReference type="RefSeq" id="WP_176805083.1">
    <property type="nucleotide sequence ID" value="NZ_JABXYJ010000014.1"/>
</dbReference>
<dbReference type="AlphaFoldDB" id="A0A850QTU1"/>
<dbReference type="InterPro" id="IPR003115">
    <property type="entry name" value="ParB_N"/>
</dbReference>
<dbReference type="SMART" id="SM00470">
    <property type="entry name" value="ParB"/>
    <property type="match status" value="1"/>
</dbReference>
<feature type="region of interest" description="Disordered" evidence="3">
    <location>
        <begin position="427"/>
        <end position="456"/>
    </location>
</feature>
<keyword evidence="6" id="KW-1185">Reference proteome</keyword>
<gene>
    <name evidence="5" type="ORF">HV832_16475</name>
</gene>
<dbReference type="GO" id="GO:0043565">
    <property type="term" value="F:sequence-specific DNA binding"/>
    <property type="evidence" value="ECO:0007669"/>
    <property type="project" value="InterPro"/>
</dbReference>
<reference evidence="5 6" key="1">
    <citation type="submission" date="2020-06" db="EMBL/GenBank/DDBJ databases">
        <authorList>
            <person name="Qiu C."/>
            <person name="Liu Z."/>
        </authorList>
    </citation>
    <scope>NUCLEOTIDE SEQUENCE [LARGE SCALE GENOMIC DNA]</scope>
    <source>
        <strain evidence="5 6">EM 1</strain>
    </source>
</reference>
<dbReference type="InterPro" id="IPR004437">
    <property type="entry name" value="ParB/RepB/Spo0J"/>
</dbReference>
<proteinExistence type="inferred from homology"/>
<keyword evidence="2" id="KW-0159">Chromosome partition</keyword>
<evidence type="ECO:0000313" key="5">
    <source>
        <dbReference type="EMBL" id="NVO79416.1"/>
    </source>
</evidence>
<dbReference type="NCBIfam" id="TIGR03734">
    <property type="entry name" value="PRTRC_parB"/>
    <property type="match status" value="1"/>
</dbReference>
<dbReference type="InterPro" id="IPR050336">
    <property type="entry name" value="Chromosome_partition/occlusion"/>
</dbReference>
<dbReference type="Proteomes" id="UP000588051">
    <property type="component" value="Unassembled WGS sequence"/>
</dbReference>
<comment type="similarity">
    <text evidence="1">Belongs to the ParB family.</text>
</comment>
<evidence type="ECO:0000259" key="4">
    <source>
        <dbReference type="SMART" id="SM00470"/>
    </source>
</evidence>
<dbReference type="Pfam" id="PF17762">
    <property type="entry name" value="HTH_ParB"/>
    <property type="match status" value="1"/>
</dbReference>
<evidence type="ECO:0000256" key="2">
    <source>
        <dbReference type="ARBA" id="ARBA00022829"/>
    </source>
</evidence>
<name>A0A850QTU1_9BURK</name>
<dbReference type="NCBIfam" id="TIGR00180">
    <property type="entry name" value="parB_part"/>
    <property type="match status" value="1"/>
</dbReference>
<protein>
    <submittedName>
        <fullName evidence="5">PRTRC system ParB family protein</fullName>
    </submittedName>
</protein>
<organism evidence="5 6">
    <name type="scientific">Undibacterium oligocarboniphilum</name>
    <dbReference type="NCBI Taxonomy" id="666702"/>
    <lineage>
        <taxon>Bacteria</taxon>
        <taxon>Pseudomonadati</taxon>
        <taxon>Pseudomonadota</taxon>
        <taxon>Betaproteobacteria</taxon>
        <taxon>Burkholderiales</taxon>
        <taxon>Oxalobacteraceae</taxon>
        <taxon>Undibacterium</taxon>
    </lineage>
</organism>
<evidence type="ECO:0000256" key="1">
    <source>
        <dbReference type="ARBA" id="ARBA00006295"/>
    </source>
</evidence>
<evidence type="ECO:0000256" key="3">
    <source>
        <dbReference type="SAM" id="MobiDB-lite"/>
    </source>
</evidence>
<dbReference type="Gene3D" id="3.90.1530.30">
    <property type="match status" value="1"/>
</dbReference>
<dbReference type="SUPFAM" id="SSF109709">
    <property type="entry name" value="KorB DNA-binding domain-like"/>
    <property type="match status" value="1"/>
</dbReference>
<feature type="domain" description="ParB-like N-terminal" evidence="4">
    <location>
        <begin position="101"/>
        <end position="192"/>
    </location>
</feature>
<evidence type="ECO:0000313" key="6">
    <source>
        <dbReference type="Proteomes" id="UP000588051"/>
    </source>
</evidence>
<dbReference type="Gene3D" id="1.10.10.2830">
    <property type="match status" value="1"/>
</dbReference>
<dbReference type="Pfam" id="PF02195">
    <property type="entry name" value="ParB_N"/>
    <property type="match status" value="1"/>
</dbReference>
<dbReference type="PANTHER" id="PTHR33375">
    <property type="entry name" value="CHROMOSOME-PARTITIONING PROTEIN PARB-RELATED"/>
    <property type="match status" value="1"/>
</dbReference>
<dbReference type="SUPFAM" id="SSF110849">
    <property type="entry name" value="ParB/Sulfiredoxin"/>
    <property type="match status" value="1"/>
</dbReference>
<accession>A0A850QTU1</accession>
<dbReference type="InterPro" id="IPR022396">
    <property type="entry name" value="PRTRC_ParB"/>
</dbReference>
<dbReference type="PANTHER" id="PTHR33375:SF1">
    <property type="entry name" value="CHROMOSOME-PARTITIONING PROTEIN PARB-RELATED"/>
    <property type="match status" value="1"/>
</dbReference>
<feature type="compositionally biased region" description="Polar residues" evidence="3">
    <location>
        <begin position="428"/>
        <end position="442"/>
    </location>
</feature>
<dbReference type="GO" id="GO:0007059">
    <property type="term" value="P:chromosome segregation"/>
    <property type="evidence" value="ECO:0007669"/>
    <property type="project" value="UniProtKB-KW"/>
</dbReference>